<dbReference type="RefSeq" id="WP_008486595.1">
    <property type="nucleotide sequence ID" value="NZ_AMRI01000036.1"/>
</dbReference>
<comment type="similarity">
    <text evidence="17">Belongs to the NnrD/CARKD family.</text>
</comment>
<evidence type="ECO:0000259" key="21">
    <source>
        <dbReference type="PROSITE" id="PS51385"/>
    </source>
</evidence>
<dbReference type="InterPro" id="IPR000631">
    <property type="entry name" value="CARKD"/>
</dbReference>
<dbReference type="GO" id="GO:0110051">
    <property type="term" value="P:metabolite repair"/>
    <property type="evidence" value="ECO:0007669"/>
    <property type="project" value="TreeGrafter"/>
</dbReference>
<comment type="similarity">
    <text evidence="4 19">In the C-terminal section; belongs to the NnrD/CARKD family.</text>
</comment>
<keyword evidence="23" id="KW-1185">Reference proteome</keyword>
<dbReference type="GO" id="GO:0046872">
    <property type="term" value="F:metal ion binding"/>
    <property type="evidence" value="ECO:0007669"/>
    <property type="project" value="UniProtKB-UniRule"/>
</dbReference>
<evidence type="ECO:0000259" key="20">
    <source>
        <dbReference type="PROSITE" id="PS51383"/>
    </source>
</evidence>
<protein>
    <recommendedName>
        <fullName evidence="19">Bifunctional NAD(P)H-hydrate repair enzyme</fullName>
    </recommendedName>
    <alternativeName>
        <fullName evidence="19">Nicotinamide nucleotide repair protein</fullName>
    </alternativeName>
    <domain>
        <recommendedName>
            <fullName evidence="19">ADP-dependent (S)-NAD(P)H-hydrate dehydratase</fullName>
            <ecNumber evidence="19">4.2.1.136</ecNumber>
        </recommendedName>
        <alternativeName>
            <fullName evidence="19">ADP-dependent NAD(P)HX dehydratase</fullName>
        </alternativeName>
    </domain>
    <domain>
        <recommendedName>
            <fullName evidence="19">NAD(P)H-hydrate epimerase</fullName>
            <ecNumber evidence="19">5.1.99.6</ecNumber>
        </recommendedName>
    </domain>
</protein>
<evidence type="ECO:0000256" key="2">
    <source>
        <dbReference type="ARBA" id="ARBA00000909"/>
    </source>
</evidence>
<evidence type="ECO:0000256" key="14">
    <source>
        <dbReference type="ARBA" id="ARBA00025153"/>
    </source>
</evidence>
<feature type="binding site" evidence="18">
    <location>
        <position position="164"/>
    </location>
    <ligand>
        <name>K(+)</name>
        <dbReference type="ChEBI" id="CHEBI:29103"/>
    </ligand>
</feature>
<dbReference type="GO" id="GO:0046496">
    <property type="term" value="P:nicotinamide nucleotide metabolic process"/>
    <property type="evidence" value="ECO:0007669"/>
    <property type="project" value="UniProtKB-UniRule"/>
</dbReference>
<comment type="similarity">
    <text evidence="18">Belongs to the NnrE/AIBP family.</text>
</comment>
<dbReference type="PROSITE" id="PS51385">
    <property type="entry name" value="YJEF_N"/>
    <property type="match status" value="1"/>
</dbReference>
<evidence type="ECO:0000256" key="5">
    <source>
        <dbReference type="ARBA" id="ARBA00022723"/>
    </source>
</evidence>
<dbReference type="GO" id="GO:0005524">
    <property type="term" value="F:ATP binding"/>
    <property type="evidence" value="ECO:0007669"/>
    <property type="project" value="UniProtKB-UniRule"/>
</dbReference>
<keyword evidence="12 17" id="KW-0456">Lyase</keyword>
<comment type="catalytic activity">
    <reaction evidence="2 18 19">
        <text>(6R)-NADPHX = (6S)-NADPHX</text>
        <dbReference type="Rhea" id="RHEA:32227"/>
        <dbReference type="ChEBI" id="CHEBI:64076"/>
        <dbReference type="ChEBI" id="CHEBI:64077"/>
        <dbReference type="EC" id="5.1.99.6"/>
    </reaction>
</comment>
<keyword evidence="11 18" id="KW-0413">Isomerase</keyword>
<dbReference type="Proteomes" id="UP000006755">
    <property type="component" value="Unassembled WGS sequence"/>
</dbReference>
<comment type="function">
    <text evidence="14 19">Bifunctional enzyme that catalyzes the epimerization of the S- and R-forms of NAD(P)HX and the dehydration of the S-form of NAD(P)HX at the expense of ADP, which is converted to AMP. This allows the repair of both epimers of NAD(P)HX, a damaged form of NAD(P)H that is a result of enzymatic or heat-dependent hydration.</text>
</comment>
<evidence type="ECO:0000256" key="10">
    <source>
        <dbReference type="ARBA" id="ARBA00023027"/>
    </source>
</evidence>
<comment type="cofactor">
    <cofactor evidence="17">
        <name>Mg(2+)</name>
        <dbReference type="ChEBI" id="CHEBI:18420"/>
    </cofactor>
</comment>
<comment type="caution">
    <text evidence="22">The sequence shown here is derived from an EMBL/GenBank/DDBJ whole genome shotgun (WGS) entry which is preliminary data.</text>
</comment>
<comment type="subunit">
    <text evidence="17">Homotetramer.</text>
</comment>
<comment type="cofactor">
    <cofactor evidence="18 19">
        <name>K(+)</name>
        <dbReference type="ChEBI" id="CHEBI:29103"/>
    </cofactor>
    <text evidence="18 19">Binds 1 potassium ion per subunit.</text>
</comment>
<feature type="binding site" evidence="18">
    <location>
        <begin position="67"/>
        <end position="71"/>
    </location>
    <ligand>
        <name>(6S)-NADPHX</name>
        <dbReference type="ChEBI" id="CHEBI:64076"/>
    </ligand>
</feature>
<feature type="binding site" evidence="17">
    <location>
        <position position="428"/>
    </location>
    <ligand>
        <name>(6S)-NADPHX</name>
        <dbReference type="ChEBI" id="CHEBI:64076"/>
    </ligand>
</feature>
<feature type="binding site" evidence="18">
    <location>
        <position position="68"/>
    </location>
    <ligand>
        <name>K(+)</name>
        <dbReference type="ChEBI" id="CHEBI:29103"/>
    </ligand>
</feature>
<dbReference type="HAMAP" id="MF_01966">
    <property type="entry name" value="NADHX_epimerase"/>
    <property type="match status" value="1"/>
</dbReference>
<dbReference type="Pfam" id="PF03853">
    <property type="entry name" value="YjeF_N"/>
    <property type="match status" value="1"/>
</dbReference>
<dbReference type="InterPro" id="IPR029056">
    <property type="entry name" value="Ribokinase-like"/>
</dbReference>
<feature type="binding site" evidence="18">
    <location>
        <begin position="132"/>
        <end position="138"/>
    </location>
    <ligand>
        <name>(6S)-NADPHX</name>
        <dbReference type="ChEBI" id="CHEBI:64076"/>
    </ligand>
</feature>
<dbReference type="InterPro" id="IPR004443">
    <property type="entry name" value="YjeF_N_dom"/>
</dbReference>
<reference evidence="22 23" key="1">
    <citation type="journal article" date="2012" name="J. Bacteriol.">
        <title>Genome Sequence of Gallaecimonas xiamenensis Type Strain 3-C-1.</title>
        <authorList>
            <person name="Lai Q."/>
            <person name="Wang L."/>
            <person name="Wang W."/>
            <person name="Shao Z."/>
        </authorList>
    </citation>
    <scope>NUCLEOTIDE SEQUENCE [LARGE SCALE GENOMIC DNA]</scope>
    <source>
        <strain evidence="22 23">3-C-1</strain>
    </source>
</reference>
<keyword evidence="22" id="KW-0808">Transferase</keyword>
<proteinExistence type="inferred from homology"/>
<dbReference type="GO" id="GO:0052855">
    <property type="term" value="F:ADP-dependent NAD(P)H-hydrate dehydratase activity"/>
    <property type="evidence" value="ECO:0007669"/>
    <property type="project" value="UniProtKB-UniRule"/>
</dbReference>
<dbReference type="PIRSF" id="PIRSF017184">
    <property type="entry name" value="Nnr"/>
    <property type="match status" value="1"/>
</dbReference>
<dbReference type="GO" id="GO:0052856">
    <property type="term" value="F:NAD(P)HX epimerase activity"/>
    <property type="evidence" value="ECO:0007669"/>
    <property type="project" value="UniProtKB-UniRule"/>
</dbReference>
<dbReference type="STRING" id="745411.B3C1_18002"/>
<dbReference type="OrthoDB" id="9806925at2"/>
<dbReference type="eggNOG" id="COG0062">
    <property type="taxonomic scope" value="Bacteria"/>
</dbReference>
<feature type="domain" description="YjeF N-terminal" evidence="21">
    <location>
        <begin position="19"/>
        <end position="218"/>
    </location>
</feature>
<dbReference type="PATRIC" id="fig|745411.4.peg.3539"/>
<feature type="binding site" evidence="17">
    <location>
        <begin position="399"/>
        <end position="403"/>
    </location>
    <ligand>
        <name>AMP</name>
        <dbReference type="ChEBI" id="CHEBI:456215"/>
    </ligand>
</feature>
<dbReference type="eggNOG" id="COG0063">
    <property type="taxonomic scope" value="Bacteria"/>
</dbReference>
<dbReference type="InterPro" id="IPR036652">
    <property type="entry name" value="YjeF_N_dom_sf"/>
</dbReference>
<accession>K2JBA6</accession>
<evidence type="ECO:0000256" key="1">
    <source>
        <dbReference type="ARBA" id="ARBA00000013"/>
    </source>
</evidence>
<feature type="binding site" evidence="18">
    <location>
        <position position="161"/>
    </location>
    <ligand>
        <name>(6S)-NADPHX</name>
        <dbReference type="ChEBI" id="CHEBI:64076"/>
    </ligand>
</feature>
<comment type="catalytic activity">
    <reaction evidence="15 17 19">
        <text>(6S)-NADHX + ADP = AMP + phosphate + NADH + H(+)</text>
        <dbReference type="Rhea" id="RHEA:32223"/>
        <dbReference type="ChEBI" id="CHEBI:15378"/>
        <dbReference type="ChEBI" id="CHEBI:43474"/>
        <dbReference type="ChEBI" id="CHEBI:57945"/>
        <dbReference type="ChEBI" id="CHEBI:64074"/>
        <dbReference type="ChEBI" id="CHEBI:456215"/>
        <dbReference type="ChEBI" id="CHEBI:456216"/>
        <dbReference type="EC" id="4.2.1.136"/>
    </reaction>
</comment>
<evidence type="ECO:0000313" key="22">
    <source>
        <dbReference type="EMBL" id="EKE67864.1"/>
    </source>
</evidence>
<evidence type="ECO:0000256" key="17">
    <source>
        <dbReference type="HAMAP-Rule" id="MF_01965"/>
    </source>
</evidence>
<keyword evidence="10 17" id="KW-0520">NAD</keyword>
<keyword evidence="9 18" id="KW-0630">Potassium</keyword>
<dbReference type="SUPFAM" id="SSF53613">
    <property type="entry name" value="Ribokinase-like"/>
    <property type="match status" value="1"/>
</dbReference>
<dbReference type="HAMAP" id="MF_01965">
    <property type="entry name" value="NADHX_dehydratase"/>
    <property type="match status" value="1"/>
</dbReference>
<comment type="catalytic activity">
    <reaction evidence="1 18 19">
        <text>(6R)-NADHX = (6S)-NADHX</text>
        <dbReference type="Rhea" id="RHEA:32215"/>
        <dbReference type="ChEBI" id="CHEBI:64074"/>
        <dbReference type="ChEBI" id="CHEBI:64075"/>
        <dbReference type="EC" id="5.1.99.6"/>
    </reaction>
</comment>
<evidence type="ECO:0000256" key="3">
    <source>
        <dbReference type="ARBA" id="ARBA00006001"/>
    </source>
</evidence>
<dbReference type="PANTHER" id="PTHR12592:SF0">
    <property type="entry name" value="ATP-DEPENDENT (S)-NAD(P)H-HYDRATE DEHYDRATASE"/>
    <property type="match status" value="1"/>
</dbReference>
<dbReference type="Gene3D" id="3.40.1190.20">
    <property type="match status" value="1"/>
</dbReference>
<dbReference type="CDD" id="cd01171">
    <property type="entry name" value="YXKO-related"/>
    <property type="match status" value="1"/>
</dbReference>
<dbReference type="InterPro" id="IPR030677">
    <property type="entry name" value="Nnr"/>
</dbReference>
<dbReference type="NCBIfam" id="TIGR00196">
    <property type="entry name" value="yjeF_cterm"/>
    <property type="match status" value="1"/>
</dbReference>
<dbReference type="EC" id="4.2.1.136" evidence="19"/>
<dbReference type="EC" id="5.1.99.6" evidence="19"/>
<dbReference type="GO" id="GO:0016301">
    <property type="term" value="F:kinase activity"/>
    <property type="evidence" value="ECO:0007669"/>
    <property type="project" value="UniProtKB-KW"/>
</dbReference>
<dbReference type="NCBIfam" id="TIGR00197">
    <property type="entry name" value="yjeF_nterm"/>
    <property type="match status" value="1"/>
</dbReference>
<evidence type="ECO:0000256" key="15">
    <source>
        <dbReference type="ARBA" id="ARBA00048238"/>
    </source>
</evidence>
<feature type="binding site" evidence="17">
    <location>
        <position position="316"/>
    </location>
    <ligand>
        <name>(6S)-NADPHX</name>
        <dbReference type="ChEBI" id="CHEBI:64076"/>
    </ligand>
</feature>
<evidence type="ECO:0000256" key="4">
    <source>
        <dbReference type="ARBA" id="ARBA00009524"/>
    </source>
</evidence>
<feature type="domain" description="YjeF C-terminal" evidence="20">
    <location>
        <begin position="224"/>
        <end position="485"/>
    </location>
</feature>
<comment type="function">
    <text evidence="17">Catalyzes the dehydration of the S-form of NAD(P)HX at the expense of ADP, which is converted to AMP. Together with NAD(P)HX epimerase, which catalyzes the epimerization of the S- and R-forms, the enzyme allows the repair of both epimers of NAD(P)HX, a damaged form of NAD(P)H that is a result of enzymatic or heat-dependent hydration.</text>
</comment>
<organism evidence="22 23">
    <name type="scientific">Gallaecimonas xiamenensis 3-C-1</name>
    <dbReference type="NCBI Taxonomy" id="745411"/>
    <lineage>
        <taxon>Bacteria</taxon>
        <taxon>Pseudomonadati</taxon>
        <taxon>Pseudomonadota</taxon>
        <taxon>Gammaproteobacteria</taxon>
        <taxon>Enterobacterales</taxon>
        <taxon>Gallaecimonadaceae</taxon>
        <taxon>Gallaecimonas</taxon>
    </lineage>
</organism>
<evidence type="ECO:0000256" key="9">
    <source>
        <dbReference type="ARBA" id="ARBA00022958"/>
    </source>
</evidence>
<evidence type="ECO:0000256" key="11">
    <source>
        <dbReference type="ARBA" id="ARBA00023235"/>
    </source>
</evidence>
<comment type="catalytic activity">
    <reaction evidence="16 17 19">
        <text>(6S)-NADPHX + ADP = AMP + phosphate + NADPH + H(+)</text>
        <dbReference type="Rhea" id="RHEA:32235"/>
        <dbReference type="ChEBI" id="CHEBI:15378"/>
        <dbReference type="ChEBI" id="CHEBI:43474"/>
        <dbReference type="ChEBI" id="CHEBI:57783"/>
        <dbReference type="ChEBI" id="CHEBI:64076"/>
        <dbReference type="ChEBI" id="CHEBI:456215"/>
        <dbReference type="ChEBI" id="CHEBI:456216"/>
        <dbReference type="EC" id="4.2.1.136"/>
    </reaction>
</comment>
<evidence type="ECO:0000256" key="7">
    <source>
        <dbReference type="ARBA" id="ARBA00022840"/>
    </source>
</evidence>
<keyword evidence="6 17" id="KW-0547">Nucleotide-binding</keyword>
<evidence type="ECO:0000256" key="6">
    <source>
        <dbReference type="ARBA" id="ARBA00022741"/>
    </source>
</evidence>
<dbReference type="PROSITE" id="PS51383">
    <property type="entry name" value="YJEF_C_3"/>
    <property type="match status" value="1"/>
</dbReference>
<keyword evidence="13" id="KW-0511">Multifunctional enzyme</keyword>
<keyword evidence="8 17" id="KW-0521">NADP</keyword>
<feature type="binding site" evidence="18">
    <location>
        <position position="128"/>
    </location>
    <ligand>
        <name>K(+)</name>
        <dbReference type="ChEBI" id="CHEBI:29103"/>
    </ligand>
</feature>
<evidence type="ECO:0000256" key="16">
    <source>
        <dbReference type="ARBA" id="ARBA00049209"/>
    </source>
</evidence>
<keyword evidence="22" id="KW-0418">Kinase</keyword>
<sequence>MLTPLLAALPQPLPQTDTLKKYEVQLAQEQGLGLYQLMERAGSAAFQLLRQLWPDARRLLVLAGTGNNGGDAYVLARLAKAQGLAVTLVASGQSKAEEAQRASQAWQQAGGQVHFSLPQPLDADLVVDGLLGMGLGSPVRGSLVPLQAFLGQTSLPILALDIPSGLGSDTGHWWGQPFQAAALVTFIVPKIGLLTGQGRGAWQQAWLAPLADRGPLDNCCLGLDFAALKGLLPRRSATAHKGQSGRLLLVGGNRGMSGAIRMAGEAALRSGAGLVSVQTHPDSAVAVSIGRPELMVRGERHWQVPAISQALVLGPGLGQDGWARQMLDKGLAQPGPKVLDADALNLLALSPHPVPDAVLTPHPGEAARLLGMSVAEVEADRPAAALALARRYQGVAVLKGAGTLVAEGDRLWLLAVGGPAMATGGMGDLLSGIIGALLAQGLGPRQAALLGVALHGEAGERAGLEGPVGTLASDLFPWIRTLINA</sequence>
<dbReference type="AlphaFoldDB" id="K2JBA6"/>
<evidence type="ECO:0000256" key="18">
    <source>
        <dbReference type="HAMAP-Rule" id="MF_01966"/>
    </source>
</evidence>
<feature type="binding site" evidence="17">
    <location>
        <position position="259"/>
    </location>
    <ligand>
        <name>(6S)-NADPHX</name>
        <dbReference type="ChEBI" id="CHEBI:64076"/>
    </ligand>
</feature>
<feature type="binding site" evidence="17">
    <location>
        <position position="427"/>
    </location>
    <ligand>
        <name>AMP</name>
        <dbReference type="ChEBI" id="CHEBI:456215"/>
    </ligand>
</feature>
<evidence type="ECO:0000256" key="13">
    <source>
        <dbReference type="ARBA" id="ARBA00023268"/>
    </source>
</evidence>
<evidence type="ECO:0000256" key="12">
    <source>
        <dbReference type="ARBA" id="ARBA00023239"/>
    </source>
</evidence>
<comment type="function">
    <text evidence="18">Catalyzes the epimerization of the S- and R-forms of NAD(P)HX, a damaged form of NAD(P)H that is a result of enzymatic or heat-dependent hydration. This is a prerequisite for the S-specific NAD(P)H-hydrate dehydratase to allow the repair of both epimers of NAD(P)HX.</text>
</comment>
<feature type="binding site" evidence="17">
    <location>
        <position position="362"/>
    </location>
    <ligand>
        <name>(6S)-NADPHX</name>
        <dbReference type="ChEBI" id="CHEBI:64076"/>
    </ligand>
</feature>
<comment type="caution">
    <text evidence="18">Lacks conserved residue(s) required for the propagation of feature annotation.</text>
</comment>
<gene>
    <name evidence="17" type="primary">nnrD</name>
    <name evidence="18" type="synonym">nnrE</name>
    <name evidence="22" type="ORF">B3C1_18002</name>
</gene>
<evidence type="ECO:0000256" key="19">
    <source>
        <dbReference type="PIRNR" id="PIRNR017184"/>
    </source>
</evidence>
<dbReference type="EMBL" id="AMRI01000036">
    <property type="protein sequence ID" value="EKE67864.1"/>
    <property type="molecule type" value="Genomic_DNA"/>
</dbReference>
<name>K2JBA6_9GAMM</name>
<keyword evidence="7 17" id="KW-0067">ATP-binding</keyword>
<comment type="similarity">
    <text evidence="3 19">In the N-terminal section; belongs to the NnrE/AIBP family.</text>
</comment>
<evidence type="ECO:0000313" key="23">
    <source>
        <dbReference type="Proteomes" id="UP000006755"/>
    </source>
</evidence>
<dbReference type="Pfam" id="PF01256">
    <property type="entry name" value="Carb_kinase"/>
    <property type="match status" value="1"/>
</dbReference>
<dbReference type="SUPFAM" id="SSF64153">
    <property type="entry name" value="YjeF N-terminal domain-like"/>
    <property type="match status" value="1"/>
</dbReference>
<dbReference type="PANTHER" id="PTHR12592">
    <property type="entry name" value="ATP-DEPENDENT (S)-NAD(P)H-HYDRATE DEHYDRATASE FAMILY MEMBER"/>
    <property type="match status" value="1"/>
</dbReference>
<dbReference type="Gene3D" id="3.40.50.10260">
    <property type="entry name" value="YjeF N-terminal domain"/>
    <property type="match status" value="1"/>
</dbReference>
<keyword evidence="5 18" id="KW-0479">Metal-binding</keyword>
<evidence type="ECO:0000256" key="8">
    <source>
        <dbReference type="ARBA" id="ARBA00022857"/>
    </source>
</evidence>